<keyword evidence="3" id="KW-1185">Reference proteome</keyword>
<name>S8DPA9_FOMSC</name>
<proteinExistence type="predicted"/>
<evidence type="ECO:0000313" key="2">
    <source>
        <dbReference type="EMBL" id="EPS93153.1"/>
    </source>
</evidence>
<dbReference type="HOGENOM" id="CLU_921456_0_0_1"/>
<sequence>MKGKLGAGEAPTGVADKNGIENSGLRGGNRPLLQRVVGSTGLRIEVDEASAHWFTAASRRAPDRTAQRPHAYETSPRPELSPRPETSPRPKTSPRPETSRRPDDIESTIPAFQQHLSLRDRSITPGPSKLDKPQNPASVVLHPSLSTGTRAGSPEAPTRTIDTGVAPKVVRMSHEAPYNSPEVEPEKVPSRTVVGRLREHAIRSREEKVRWYPASGPRISTVPVLPTIAATGDLFLNYYGDRQLQAWIRADPPYWEKINPGHAHPTIEGYVLHVTDAGEPRWVTKDTFRTYVGRDLKKHKGN</sequence>
<reference evidence="2 3" key="1">
    <citation type="journal article" date="2012" name="Science">
        <title>The Paleozoic origin of enzymatic lignin decomposition reconstructed from 31 fungal genomes.</title>
        <authorList>
            <person name="Floudas D."/>
            <person name="Binder M."/>
            <person name="Riley R."/>
            <person name="Barry K."/>
            <person name="Blanchette R.A."/>
            <person name="Henrissat B."/>
            <person name="Martinez A.T."/>
            <person name="Otillar R."/>
            <person name="Spatafora J.W."/>
            <person name="Yadav J.S."/>
            <person name="Aerts A."/>
            <person name="Benoit I."/>
            <person name="Boyd A."/>
            <person name="Carlson A."/>
            <person name="Copeland A."/>
            <person name="Coutinho P.M."/>
            <person name="de Vries R.P."/>
            <person name="Ferreira P."/>
            <person name="Findley K."/>
            <person name="Foster B."/>
            <person name="Gaskell J."/>
            <person name="Glotzer D."/>
            <person name="Gorecki P."/>
            <person name="Heitman J."/>
            <person name="Hesse C."/>
            <person name="Hori C."/>
            <person name="Igarashi K."/>
            <person name="Jurgens J.A."/>
            <person name="Kallen N."/>
            <person name="Kersten P."/>
            <person name="Kohler A."/>
            <person name="Kuees U."/>
            <person name="Kumar T.K.A."/>
            <person name="Kuo A."/>
            <person name="LaButti K."/>
            <person name="Larrondo L.F."/>
            <person name="Lindquist E."/>
            <person name="Ling A."/>
            <person name="Lombard V."/>
            <person name="Lucas S."/>
            <person name="Lundell T."/>
            <person name="Martin R."/>
            <person name="McLaughlin D.J."/>
            <person name="Morgenstern I."/>
            <person name="Morin E."/>
            <person name="Murat C."/>
            <person name="Nagy L.G."/>
            <person name="Nolan M."/>
            <person name="Ohm R.A."/>
            <person name="Patyshakuliyeva A."/>
            <person name="Rokas A."/>
            <person name="Ruiz-Duenas F.J."/>
            <person name="Sabat G."/>
            <person name="Salamov A."/>
            <person name="Samejima M."/>
            <person name="Schmutz J."/>
            <person name="Slot J.C."/>
            <person name="St John F."/>
            <person name="Stenlid J."/>
            <person name="Sun H."/>
            <person name="Sun S."/>
            <person name="Syed K."/>
            <person name="Tsang A."/>
            <person name="Wiebenga A."/>
            <person name="Young D."/>
            <person name="Pisabarro A."/>
            <person name="Eastwood D.C."/>
            <person name="Martin F."/>
            <person name="Cullen D."/>
            <person name="Grigoriev I.V."/>
            <person name="Hibbett D.S."/>
        </authorList>
    </citation>
    <scope>NUCLEOTIDE SEQUENCE</scope>
    <source>
        <strain evidence="3">FP-58527</strain>
    </source>
</reference>
<dbReference type="AlphaFoldDB" id="S8DPA9"/>
<organism evidence="2 3">
    <name type="scientific">Fomitopsis schrenkii</name>
    <name type="common">Brown rot fungus</name>
    <dbReference type="NCBI Taxonomy" id="2126942"/>
    <lineage>
        <taxon>Eukaryota</taxon>
        <taxon>Fungi</taxon>
        <taxon>Dikarya</taxon>
        <taxon>Basidiomycota</taxon>
        <taxon>Agaricomycotina</taxon>
        <taxon>Agaricomycetes</taxon>
        <taxon>Polyporales</taxon>
        <taxon>Fomitopsis</taxon>
    </lineage>
</organism>
<feature type="region of interest" description="Disordered" evidence="1">
    <location>
        <begin position="1"/>
        <end position="32"/>
    </location>
</feature>
<dbReference type="InParanoid" id="S8DPA9"/>
<dbReference type="OrthoDB" id="2757158at2759"/>
<evidence type="ECO:0000256" key="1">
    <source>
        <dbReference type="SAM" id="MobiDB-lite"/>
    </source>
</evidence>
<accession>S8DPA9</accession>
<protein>
    <submittedName>
        <fullName evidence="2">Uncharacterized protein</fullName>
    </submittedName>
</protein>
<dbReference type="eggNOG" id="ENOG502R21M">
    <property type="taxonomic scope" value="Eukaryota"/>
</dbReference>
<dbReference type="EMBL" id="KE504295">
    <property type="protein sequence ID" value="EPS93153.1"/>
    <property type="molecule type" value="Genomic_DNA"/>
</dbReference>
<gene>
    <name evidence="2" type="ORF">FOMPIDRAFT_82454</name>
</gene>
<feature type="region of interest" description="Disordered" evidence="1">
    <location>
        <begin position="55"/>
        <end position="161"/>
    </location>
</feature>
<dbReference type="STRING" id="743788.S8DPA9"/>
<dbReference type="Proteomes" id="UP000015241">
    <property type="component" value="Unassembled WGS sequence"/>
</dbReference>
<evidence type="ECO:0000313" key="3">
    <source>
        <dbReference type="Proteomes" id="UP000015241"/>
    </source>
</evidence>